<evidence type="ECO:0000256" key="2">
    <source>
        <dbReference type="ARBA" id="ARBA00023125"/>
    </source>
</evidence>
<evidence type="ECO:0000256" key="3">
    <source>
        <dbReference type="ARBA" id="ARBA00023163"/>
    </source>
</evidence>
<dbReference type="InterPro" id="IPR036390">
    <property type="entry name" value="WH_DNA-bd_sf"/>
</dbReference>
<dbReference type="PANTHER" id="PTHR30363:SF44">
    <property type="entry name" value="AGA OPERON TRANSCRIPTIONAL REPRESSOR-RELATED"/>
    <property type="match status" value="1"/>
</dbReference>
<dbReference type="GeneID" id="86825037"/>
<evidence type="ECO:0000256" key="1">
    <source>
        <dbReference type="ARBA" id="ARBA00023015"/>
    </source>
</evidence>
<dbReference type="AlphaFoldDB" id="A0A8I0P2L8"/>
<dbReference type="InterPro" id="IPR001034">
    <property type="entry name" value="DeoR_HTH"/>
</dbReference>
<feature type="domain" description="HTH deoR-type" evidence="4">
    <location>
        <begin position="4"/>
        <end position="59"/>
    </location>
</feature>
<sequence>MAAPQARWSALLDLLTRDGRIEVEAAAAELAVSAATIRRDLDELARQQMVTRTHGGAVINAIAYDLPLRYKAARHAPEKERIAHAAAGLVKAGAVVGLNGGTTTTEVARALATRSDLGPEGGAEPSLTIVTNALNIANELVVRRHVKLVVTGGVARPASYELIGPLATELLAEITLDHVFIGVDAIDSVHGATAHHEGEASINRALARRAQQVVVVADSSKLGKRTFARICPLEDVHVLVTDKDAPAGLTEPFAAAGVEIIRA</sequence>
<dbReference type="RefSeq" id="WP_046916743.1">
    <property type="nucleotide sequence ID" value="NZ_JADBGF010000001.1"/>
</dbReference>
<dbReference type="InterPro" id="IPR018356">
    <property type="entry name" value="Tscrpt_reg_HTH_DeoR_CS"/>
</dbReference>
<evidence type="ECO:0000313" key="6">
    <source>
        <dbReference type="Proteomes" id="UP000629287"/>
    </source>
</evidence>
<dbReference type="SUPFAM" id="SSF46785">
    <property type="entry name" value="Winged helix' DNA-binding domain"/>
    <property type="match status" value="1"/>
</dbReference>
<dbReference type="Gene3D" id="3.40.50.1360">
    <property type="match status" value="1"/>
</dbReference>
<dbReference type="SMART" id="SM01134">
    <property type="entry name" value="DeoRC"/>
    <property type="match status" value="1"/>
</dbReference>
<dbReference type="EMBL" id="JADBGF010000001">
    <property type="protein sequence ID" value="MBE1594243.1"/>
    <property type="molecule type" value="Genomic_DNA"/>
</dbReference>
<dbReference type="Pfam" id="PF00455">
    <property type="entry name" value="DeoRC"/>
    <property type="match status" value="1"/>
</dbReference>
<keyword evidence="3" id="KW-0804">Transcription</keyword>
<protein>
    <submittedName>
        <fullName evidence="5">DeoR/GlpR family transcriptional regulator of sugar metabolism</fullName>
    </submittedName>
</protein>
<dbReference type="InterPro" id="IPR014036">
    <property type="entry name" value="DeoR-like_C"/>
</dbReference>
<dbReference type="PANTHER" id="PTHR30363">
    <property type="entry name" value="HTH-TYPE TRANSCRIPTIONAL REGULATOR SRLR-RELATED"/>
    <property type="match status" value="1"/>
</dbReference>
<reference evidence="5 6" key="1">
    <citation type="submission" date="2020-10" db="EMBL/GenBank/DDBJ databases">
        <title>Sequencing the genomes of 1000 actinobacteria strains.</title>
        <authorList>
            <person name="Klenk H.-P."/>
        </authorList>
    </citation>
    <scope>NUCLEOTIDE SEQUENCE [LARGE SCALE GENOMIC DNA]</scope>
    <source>
        <strain evidence="5 6">DSM 41803</strain>
    </source>
</reference>
<dbReference type="GO" id="GO:0003677">
    <property type="term" value="F:DNA binding"/>
    <property type="evidence" value="ECO:0007669"/>
    <property type="project" value="UniProtKB-KW"/>
</dbReference>
<comment type="caution">
    <text evidence="5">The sequence shown here is derived from an EMBL/GenBank/DDBJ whole genome shotgun (WGS) entry which is preliminary data.</text>
</comment>
<name>A0A8I0P2L8_9ACTN</name>
<dbReference type="PROSITE" id="PS00894">
    <property type="entry name" value="HTH_DEOR_1"/>
    <property type="match status" value="1"/>
</dbReference>
<dbReference type="OrthoDB" id="7688673at2"/>
<dbReference type="SUPFAM" id="SSF100950">
    <property type="entry name" value="NagB/RpiA/CoA transferase-like"/>
    <property type="match status" value="1"/>
</dbReference>
<keyword evidence="2" id="KW-0238">DNA-binding</keyword>
<dbReference type="GO" id="GO:0003700">
    <property type="term" value="F:DNA-binding transcription factor activity"/>
    <property type="evidence" value="ECO:0007669"/>
    <property type="project" value="InterPro"/>
</dbReference>
<proteinExistence type="predicted"/>
<dbReference type="InterPro" id="IPR037171">
    <property type="entry name" value="NagB/RpiA_transferase-like"/>
</dbReference>
<accession>A0A8I0P2L8</accession>
<keyword evidence="1" id="KW-0805">Transcription regulation</keyword>
<dbReference type="Proteomes" id="UP000629287">
    <property type="component" value="Unassembled WGS sequence"/>
</dbReference>
<evidence type="ECO:0000313" key="5">
    <source>
        <dbReference type="EMBL" id="MBE1594243.1"/>
    </source>
</evidence>
<evidence type="ECO:0000259" key="4">
    <source>
        <dbReference type="PROSITE" id="PS51000"/>
    </source>
</evidence>
<dbReference type="Pfam" id="PF08220">
    <property type="entry name" value="HTH_DeoR"/>
    <property type="match status" value="1"/>
</dbReference>
<dbReference type="PROSITE" id="PS51000">
    <property type="entry name" value="HTH_DEOR_2"/>
    <property type="match status" value="1"/>
</dbReference>
<dbReference type="SMART" id="SM00420">
    <property type="entry name" value="HTH_DEOR"/>
    <property type="match status" value="1"/>
</dbReference>
<dbReference type="InterPro" id="IPR050313">
    <property type="entry name" value="Carb_Metab_HTH_regulators"/>
</dbReference>
<gene>
    <name evidence="5" type="ORF">H4687_000372</name>
</gene>
<keyword evidence="6" id="KW-1185">Reference proteome</keyword>
<organism evidence="5 6">
    <name type="scientific">Streptomyces stelliscabiei</name>
    <dbReference type="NCBI Taxonomy" id="146820"/>
    <lineage>
        <taxon>Bacteria</taxon>
        <taxon>Bacillati</taxon>
        <taxon>Actinomycetota</taxon>
        <taxon>Actinomycetes</taxon>
        <taxon>Kitasatosporales</taxon>
        <taxon>Streptomycetaceae</taxon>
        <taxon>Streptomyces</taxon>
    </lineage>
</organism>
<dbReference type="PRINTS" id="PR00037">
    <property type="entry name" value="HTHLACR"/>
</dbReference>